<dbReference type="Proteomes" id="UP000553957">
    <property type="component" value="Unassembled WGS sequence"/>
</dbReference>
<dbReference type="InterPro" id="IPR008278">
    <property type="entry name" value="4-PPantetheinyl_Trfase_dom"/>
</dbReference>
<dbReference type="GO" id="GO:0000287">
    <property type="term" value="F:magnesium ion binding"/>
    <property type="evidence" value="ECO:0007669"/>
    <property type="project" value="InterPro"/>
</dbReference>
<dbReference type="EMBL" id="JACHKF010000001">
    <property type="protein sequence ID" value="MBB6567971.1"/>
    <property type="molecule type" value="Genomic_DNA"/>
</dbReference>
<dbReference type="GO" id="GO:0008897">
    <property type="term" value="F:holo-[acyl-carrier-protein] synthase activity"/>
    <property type="evidence" value="ECO:0007669"/>
    <property type="project" value="InterPro"/>
</dbReference>
<dbReference type="PANTHER" id="PTHR12215:SF10">
    <property type="entry name" value="L-AMINOADIPATE-SEMIALDEHYDE DEHYDROGENASE-PHOSPHOPANTETHEINYL TRANSFERASE"/>
    <property type="match status" value="1"/>
</dbReference>
<dbReference type="EC" id="2.7.8.-" evidence="4"/>
<dbReference type="GO" id="GO:0005829">
    <property type="term" value="C:cytosol"/>
    <property type="evidence" value="ECO:0007669"/>
    <property type="project" value="TreeGrafter"/>
</dbReference>
<dbReference type="InterPro" id="IPR037143">
    <property type="entry name" value="4-PPantetheinyl_Trfase_dom_sf"/>
</dbReference>
<reference evidence="4 7" key="2">
    <citation type="submission" date="2020-08" db="EMBL/GenBank/DDBJ databases">
        <title>Sequencing the genomes of 1000 actinobacteria strains.</title>
        <authorList>
            <person name="Klenk H.-P."/>
        </authorList>
    </citation>
    <scope>NUCLEOTIDE SEQUENCE [LARGE SCALE GENOMIC DNA]</scope>
    <source>
        <strain evidence="4 7">DSM 15626</strain>
    </source>
</reference>
<dbReference type="EMBL" id="JABJRC010000001">
    <property type="protein sequence ID" value="NOL39434.1"/>
    <property type="molecule type" value="Genomic_DNA"/>
</dbReference>
<name>A0A7Y4KVE9_9ACTN</name>
<evidence type="ECO:0000259" key="3">
    <source>
        <dbReference type="Pfam" id="PF01648"/>
    </source>
</evidence>
<dbReference type="AlphaFoldDB" id="A0A7Y4KVE9"/>
<dbReference type="InterPro" id="IPR050559">
    <property type="entry name" value="P-Pant_transferase_sf"/>
</dbReference>
<sequence length="220" mass="24259">MPDVEVWWARVEQARPEFLTDLNDVERERYAAYRRDEDKARFLLGVTLVRRVLGARMSLAPAAVVLDRACADCGRPHGKVRAKDVELSVTHSGDWIGIAVGTAPVGLDVERIAPEHDLDGVARMSLTPEEHQVFEQYEGAARARAFATYWTRKEAVLKASGEGITGVQNVVVSGPEEPAAVIRWDRQAQLTDLTVDDGYAAALAVLSPEPPALHVHQFRV</sequence>
<proteinExistence type="inferred from homology"/>
<evidence type="ECO:0000256" key="2">
    <source>
        <dbReference type="ARBA" id="ARBA00022679"/>
    </source>
</evidence>
<comment type="caution">
    <text evidence="5">The sequence shown here is derived from an EMBL/GenBank/DDBJ whole genome shotgun (WGS) entry which is preliminary data.</text>
</comment>
<dbReference type="Pfam" id="PF01648">
    <property type="entry name" value="ACPS"/>
    <property type="match status" value="1"/>
</dbReference>
<evidence type="ECO:0000313" key="7">
    <source>
        <dbReference type="Proteomes" id="UP000553957"/>
    </source>
</evidence>
<accession>A0A7Y4KVE9</accession>
<reference evidence="5 6" key="1">
    <citation type="submission" date="2020-05" db="EMBL/GenBank/DDBJ databases">
        <title>Genome sequence of Kribbella sandramycini ATCC 39419.</title>
        <authorList>
            <person name="Maclea K.S."/>
            <person name="Fair J.L."/>
        </authorList>
    </citation>
    <scope>NUCLEOTIDE SEQUENCE [LARGE SCALE GENOMIC DNA]</scope>
    <source>
        <strain evidence="5 6">ATCC 39419</strain>
    </source>
</reference>
<dbReference type="RefSeq" id="WP_171671124.1">
    <property type="nucleotide sequence ID" value="NZ_BAAAGT010000003.1"/>
</dbReference>
<keyword evidence="2 5" id="KW-0808">Transferase</keyword>
<dbReference type="GO" id="GO:0019878">
    <property type="term" value="P:lysine biosynthetic process via aminoadipic acid"/>
    <property type="evidence" value="ECO:0007669"/>
    <property type="project" value="TreeGrafter"/>
</dbReference>
<evidence type="ECO:0000256" key="1">
    <source>
        <dbReference type="ARBA" id="ARBA00010990"/>
    </source>
</evidence>
<dbReference type="Gene3D" id="3.90.470.20">
    <property type="entry name" value="4'-phosphopantetheinyl transferase domain"/>
    <property type="match status" value="2"/>
</dbReference>
<keyword evidence="6" id="KW-1185">Reference proteome</keyword>
<dbReference type="Proteomes" id="UP000534306">
    <property type="component" value="Unassembled WGS sequence"/>
</dbReference>
<gene>
    <name evidence="4" type="ORF">HNR71_003608</name>
    <name evidence="5" type="ORF">HPO96_04160</name>
</gene>
<protein>
    <submittedName>
        <fullName evidence="4 5">4'-phosphopantetheinyl transferase</fullName>
        <ecNumber evidence="4">2.7.8.-</ecNumber>
    </submittedName>
</protein>
<feature type="domain" description="4'-phosphopantetheinyl transferase" evidence="3">
    <location>
        <begin position="104"/>
        <end position="203"/>
    </location>
</feature>
<dbReference type="SUPFAM" id="SSF56214">
    <property type="entry name" value="4'-phosphopantetheinyl transferase"/>
    <property type="match status" value="2"/>
</dbReference>
<evidence type="ECO:0000313" key="5">
    <source>
        <dbReference type="EMBL" id="NOL39434.1"/>
    </source>
</evidence>
<organism evidence="5 6">
    <name type="scientific">Kribbella sandramycini</name>
    <dbReference type="NCBI Taxonomy" id="60450"/>
    <lineage>
        <taxon>Bacteria</taxon>
        <taxon>Bacillati</taxon>
        <taxon>Actinomycetota</taxon>
        <taxon>Actinomycetes</taxon>
        <taxon>Propionibacteriales</taxon>
        <taxon>Kribbellaceae</taxon>
        <taxon>Kribbella</taxon>
    </lineage>
</organism>
<comment type="similarity">
    <text evidence="1">Belongs to the P-Pant transferase superfamily. Gsp/Sfp/HetI/AcpT family.</text>
</comment>
<dbReference type="PANTHER" id="PTHR12215">
    <property type="entry name" value="PHOSPHOPANTETHEINE TRANSFERASE"/>
    <property type="match status" value="1"/>
</dbReference>
<evidence type="ECO:0000313" key="4">
    <source>
        <dbReference type="EMBL" id="MBB6567971.1"/>
    </source>
</evidence>
<evidence type="ECO:0000313" key="6">
    <source>
        <dbReference type="Proteomes" id="UP000534306"/>
    </source>
</evidence>